<keyword evidence="2" id="KW-1185">Reference proteome</keyword>
<accession>A0A921NPX9</accession>
<dbReference type="AlphaFoldDB" id="A0A921NPX9"/>
<gene>
    <name evidence="1" type="ORF">PMES_02601</name>
</gene>
<dbReference type="OrthoDB" id="7570830at2"/>
<evidence type="ECO:0000313" key="2">
    <source>
        <dbReference type="Proteomes" id="UP000698242"/>
    </source>
</evidence>
<evidence type="ECO:0000313" key="1">
    <source>
        <dbReference type="EMBL" id="KAF0675080.1"/>
    </source>
</evidence>
<dbReference type="EMBL" id="APKE01000032">
    <property type="protein sequence ID" value="KAF0675080.1"/>
    <property type="molecule type" value="Genomic_DNA"/>
</dbReference>
<proteinExistence type="predicted"/>
<dbReference type="Pfam" id="PF22758">
    <property type="entry name" value="Phage_cement"/>
    <property type="match status" value="1"/>
</dbReference>
<dbReference type="InterPro" id="IPR054438">
    <property type="entry name" value="Struct_cement_gp24/gp6"/>
</dbReference>
<name>A0A921NPX9_9RHOB</name>
<dbReference type="RefSeq" id="WP_159966132.1">
    <property type="nucleotide sequence ID" value="NZ_APKE01000032.1"/>
</dbReference>
<comment type="caution">
    <text evidence="1">The sequence shown here is derived from an EMBL/GenBank/DDBJ whole genome shotgun (WGS) entry which is preliminary data.</text>
</comment>
<sequence length="147" mass="15356">MPIDFSYNERLEAGYPGAIVNTEPKTLISRTVETATGIGFGVPVSQGANDNGVTTTAGNTDVLGVTVWDRTTDPETPDTFGQYRSARIMTKGVVWVRAGEAVAAGDPVCVTAADGTFKKTATGNLTVANARYDSSAAIGELVKLRLA</sequence>
<dbReference type="Proteomes" id="UP000698242">
    <property type="component" value="Unassembled WGS sequence"/>
</dbReference>
<reference evidence="1" key="1">
    <citation type="submission" date="2013-03" db="EMBL/GenBank/DDBJ databases">
        <title>Genome Sequence of the Profundibacterium mesophilum strain KAUST100406-0324T from Red Sea, a novel genus in the family Rhodobacteraceae.</title>
        <authorList>
            <person name="Essack M."/>
            <person name="Alam I."/>
            <person name="Lafi F."/>
            <person name="Alawi W."/>
            <person name="Kamanu F."/>
            <person name="Al-Suwailem A."/>
            <person name="Lee O.O."/>
            <person name="Xu Y."/>
            <person name="Bajic V."/>
            <person name="Qian P.-Y."/>
            <person name="Archer J."/>
        </authorList>
    </citation>
    <scope>NUCLEOTIDE SEQUENCE</scope>
    <source>
        <strain evidence="1">KAUST100406-0324</strain>
    </source>
</reference>
<organism evidence="1 2">
    <name type="scientific">Profundibacterium mesophilum KAUST100406-0324</name>
    <dbReference type="NCBI Taxonomy" id="1037889"/>
    <lineage>
        <taxon>Bacteria</taxon>
        <taxon>Pseudomonadati</taxon>
        <taxon>Pseudomonadota</taxon>
        <taxon>Alphaproteobacteria</taxon>
        <taxon>Rhodobacterales</taxon>
        <taxon>Roseobacteraceae</taxon>
        <taxon>Profundibacterium</taxon>
    </lineage>
</organism>
<protein>
    <submittedName>
        <fullName evidence="1">Uncharacterized protein</fullName>
    </submittedName>
</protein>